<proteinExistence type="predicted"/>
<accession>A0ABQ1XX69</accession>
<protein>
    <submittedName>
        <fullName evidence="1">Uncharacterized protein</fullName>
    </submittedName>
</protein>
<reference evidence="2" key="1">
    <citation type="journal article" date="2019" name="Int. J. Syst. Evol. Microbiol.">
        <title>The Global Catalogue of Microorganisms (GCM) 10K type strain sequencing project: providing services to taxonomists for standard genome sequencing and annotation.</title>
        <authorList>
            <consortium name="The Broad Institute Genomics Platform"/>
            <consortium name="The Broad Institute Genome Sequencing Center for Infectious Disease"/>
            <person name="Wu L."/>
            <person name="Ma J."/>
        </authorList>
    </citation>
    <scope>NUCLEOTIDE SEQUENCE [LARGE SCALE GENOMIC DNA]</scope>
    <source>
        <strain evidence="2">CGMCC 1.1927</strain>
    </source>
</reference>
<dbReference type="EMBL" id="BMKU01000012">
    <property type="protein sequence ID" value="GGH06024.1"/>
    <property type="molecule type" value="Genomic_DNA"/>
</dbReference>
<keyword evidence="2" id="KW-1185">Reference proteome</keyword>
<evidence type="ECO:0000313" key="1">
    <source>
        <dbReference type="EMBL" id="GGH06024.1"/>
    </source>
</evidence>
<sequence>MGSPLCPDPSLRAWSGLEGVPSIKRESREKELWLTWHSAGSYRKYTACMTEWAQDLIIEPEQVEQLIFRGN</sequence>
<evidence type="ECO:0000313" key="2">
    <source>
        <dbReference type="Proteomes" id="UP000596938"/>
    </source>
</evidence>
<gene>
    <name evidence="1" type="ORF">GCM10011577_32960</name>
</gene>
<dbReference type="Proteomes" id="UP000596938">
    <property type="component" value="Unassembled WGS sequence"/>
</dbReference>
<comment type="caution">
    <text evidence="1">The sequence shown here is derived from an EMBL/GenBank/DDBJ whole genome shotgun (WGS) entry which is preliminary data.</text>
</comment>
<organism evidence="1 2">
    <name type="scientific">Pseudarthrobacter polychromogenes</name>
    <dbReference type="NCBI Taxonomy" id="1676"/>
    <lineage>
        <taxon>Bacteria</taxon>
        <taxon>Bacillati</taxon>
        <taxon>Actinomycetota</taxon>
        <taxon>Actinomycetes</taxon>
        <taxon>Micrococcales</taxon>
        <taxon>Micrococcaceae</taxon>
        <taxon>Pseudarthrobacter</taxon>
    </lineage>
</organism>
<name>A0ABQ1XX69_9MICC</name>